<keyword evidence="6 12" id="KW-1003">Cell membrane</keyword>
<evidence type="ECO:0000256" key="6">
    <source>
        <dbReference type="ARBA" id="ARBA00022475"/>
    </source>
</evidence>
<keyword evidence="10 12" id="KW-1133">Transmembrane helix</keyword>
<gene>
    <name evidence="13" type="ORF">SAMN06297382_1356</name>
</gene>
<evidence type="ECO:0000256" key="2">
    <source>
        <dbReference type="ARBA" id="ARBA00004377"/>
    </source>
</evidence>
<reference evidence="13 14" key="1">
    <citation type="submission" date="2017-07" db="EMBL/GenBank/DDBJ databases">
        <authorList>
            <person name="Sun Z.S."/>
            <person name="Albrecht U."/>
            <person name="Echele G."/>
            <person name="Lee C.C."/>
        </authorList>
    </citation>
    <scope>NUCLEOTIDE SEQUENCE [LARGE SCALE GENOMIC DNA]</scope>
    <source>
        <strain evidence="13 14">CGMCC 1.12710</strain>
    </source>
</reference>
<dbReference type="GO" id="GO:0017004">
    <property type="term" value="P:cytochrome complex assembly"/>
    <property type="evidence" value="ECO:0007669"/>
    <property type="project" value="UniProtKB-KW"/>
</dbReference>
<dbReference type="EMBL" id="FZQA01000002">
    <property type="protein sequence ID" value="SNT72316.1"/>
    <property type="molecule type" value="Genomic_DNA"/>
</dbReference>
<evidence type="ECO:0000256" key="8">
    <source>
        <dbReference type="ARBA" id="ARBA00022692"/>
    </source>
</evidence>
<evidence type="ECO:0000256" key="11">
    <source>
        <dbReference type="ARBA" id="ARBA00023136"/>
    </source>
</evidence>
<evidence type="ECO:0000256" key="9">
    <source>
        <dbReference type="ARBA" id="ARBA00022748"/>
    </source>
</evidence>
<dbReference type="Pfam" id="PF04995">
    <property type="entry name" value="CcmD"/>
    <property type="match status" value="1"/>
</dbReference>
<keyword evidence="7 12" id="KW-0997">Cell inner membrane</keyword>
<evidence type="ECO:0000313" key="13">
    <source>
        <dbReference type="EMBL" id="SNT72316.1"/>
    </source>
</evidence>
<evidence type="ECO:0000313" key="14">
    <source>
        <dbReference type="Proteomes" id="UP000198346"/>
    </source>
</evidence>
<sequence>MGGHAAFVWPAYAVSALGLGGLAFFIWRRDSRVRARLRALEERRAENPRGEA</sequence>
<evidence type="ECO:0000256" key="3">
    <source>
        <dbReference type="ARBA" id="ARBA00008741"/>
    </source>
</evidence>
<protein>
    <recommendedName>
        <fullName evidence="4 12">Heme exporter protein D</fullName>
    </recommendedName>
</protein>
<name>A0A239PQY9_9PROT</name>
<comment type="similarity">
    <text evidence="3 12">Belongs to the CcmD/CycX/HelD family.</text>
</comment>
<evidence type="ECO:0000256" key="10">
    <source>
        <dbReference type="ARBA" id="ARBA00022989"/>
    </source>
</evidence>
<evidence type="ECO:0000256" key="7">
    <source>
        <dbReference type="ARBA" id="ARBA00022519"/>
    </source>
</evidence>
<dbReference type="InterPro" id="IPR007078">
    <property type="entry name" value="Haem_export_protD_CcmD"/>
</dbReference>
<evidence type="ECO:0000256" key="12">
    <source>
        <dbReference type="RuleBase" id="RU363101"/>
    </source>
</evidence>
<comment type="subcellular location">
    <subcellularLocation>
        <location evidence="2 12">Cell inner membrane</location>
        <topology evidence="2 12">Single-pass membrane protein</topology>
    </subcellularLocation>
</comment>
<keyword evidence="11 12" id="KW-0472">Membrane</keyword>
<dbReference type="GO" id="GO:0005886">
    <property type="term" value="C:plasma membrane"/>
    <property type="evidence" value="ECO:0007669"/>
    <property type="project" value="UniProtKB-SubCell"/>
</dbReference>
<keyword evidence="9 12" id="KW-0201">Cytochrome c-type biogenesis</keyword>
<evidence type="ECO:0000256" key="5">
    <source>
        <dbReference type="ARBA" id="ARBA00022448"/>
    </source>
</evidence>
<evidence type="ECO:0000256" key="1">
    <source>
        <dbReference type="ARBA" id="ARBA00002442"/>
    </source>
</evidence>
<feature type="transmembrane region" description="Helical" evidence="12">
    <location>
        <begin position="6"/>
        <end position="27"/>
    </location>
</feature>
<keyword evidence="8 12" id="KW-0812">Transmembrane</keyword>
<comment type="function">
    <text evidence="1 12">Required for the export of heme to the periplasm for the biogenesis of c-type cytochromes.</text>
</comment>
<accession>A0A239PQY9</accession>
<evidence type="ECO:0000256" key="4">
    <source>
        <dbReference type="ARBA" id="ARBA00016461"/>
    </source>
</evidence>
<organism evidence="13 14">
    <name type="scientific">Amphiplicatus metriothermophilus</name>
    <dbReference type="NCBI Taxonomy" id="1519374"/>
    <lineage>
        <taxon>Bacteria</taxon>
        <taxon>Pseudomonadati</taxon>
        <taxon>Pseudomonadota</taxon>
        <taxon>Alphaproteobacteria</taxon>
        <taxon>Parvularculales</taxon>
        <taxon>Parvularculaceae</taxon>
        <taxon>Amphiplicatus</taxon>
    </lineage>
</organism>
<dbReference type="NCBIfam" id="TIGR03141">
    <property type="entry name" value="cytochro_ccmD"/>
    <property type="match status" value="1"/>
</dbReference>
<dbReference type="AlphaFoldDB" id="A0A239PQY9"/>
<dbReference type="GO" id="GO:0015886">
    <property type="term" value="P:heme transport"/>
    <property type="evidence" value="ECO:0007669"/>
    <property type="project" value="InterPro"/>
</dbReference>
<proteinExistence type="inferred from homology"/>
<keyword evidence="14" id="KW-1185">Reference proteome</keyword>
<keyword evidence="5 12" id="KW-0813">Transport</keyword>
<dbReference type="Proteomes" id="UP000198346">
    <property type="component" value="Unassembled WGS sequence"/>
</dbReference>